<accession>A0AA89BMD9</accession>
<keyword evidence="3" id="KW-1185">Reference proteome</keyword>
<dbReference type="InterPro" id="IPR057680">
    <property type="entry name" value="DUF7920"/>
</dbReference>
<evidence type="ECO:0000259" key="1">
    <source>
        <dbReference type="Pfam" id="PF25536"/>
    </source>
</evidence>
<reference evidence="2" key="1">
    <citation type="submission" date="2019-08" db="EMBL/GenBank/DDBJ databases">
        <title>The improved chromosome-level genome for the pearl oyster Pinctada fucata martensii using PacBio sequencing and Hi-C.</title>
        <authorList>
            <person name="Zheng Z."/>
        </authorList>
    </citation>
    <scope>NUCLEOTIDE SEQUENCE</scope>
    <source>
        <strain evidence="2">ZZ-2019</strain>
        <tissue evidence="2">Adductor muscle</tissue>
    </source>
</reference>
<sequence length="423" mass="47946">MAASMSDLESKVVQEIAKELEGKDQSKEVLDHLQKLHLDVTVSRKDKEQAESWLRWASHQKHLKIVRADVPIGVLPDGLEGEVIDVKVFTKRGPDDAIYDSNKAIRQKVARGNSFLEIHGGPEAGVRCVLQAMKKFTGGLGDDDDRDSGDNLAWKKYFSKPIEDAKAIIATKKANGEAGHLSCRLIGGKFVMCGGSKNVHMMFRTKDDIKKYGEPRFRIAREVCDTVIDSLDKMGEEKKEMLLRFMAWSRYTAIFEILAPDHQHVEDLSYLAGPELKFITWTRCDLEPTEESSTGAVPPHVGIEIARALGLSPVTYEVLKMTDLERRMKEIRQGYQYEGEVLYFMDDEGEVIGLLKKKTVWYVMCRAVREKLRNACTMIDKSPDSFSLTKCKNKTEKRIDEIQVWLGLSGDTIQQWKVSQLND</sequence>
<dbReference type="PANTHER" id="PTHR38566:SF1">
    <property type="entry name" value="CHROMOSOME UNDETERMINED SCAFFOLD_18, WHOLE GENOME SHOTGUN SEQUENCE"/>
    <property type="match status" value="1"/>
</dbReference>
<name>A0AA89BMD9_PINIB</name>
<evidence type="ECO:0000313" key="2">
    <source>
        <dbReference type="EMBL" id="KAK3086684.1"/>
    </source>
</evidence>
<organism evidence="2 3">
    <name type="scientific">Pinctada imbricata</name>
    <name type="common">Atlantic pearl-oyster</name>
    <name type="synonym">Pinctada martensii</name>
    <dbReference type="NCBI Taxonomy" id="66713"/>
    <lineage>
        <taxon>Eukaryota</taxon>
        <taxon>Metazoa</taxon>
        <taxon>Spiralia</taxon>
        <taxon>Lophotrochozoa</taxon>
        <taxon>Mollusca</taxon>
        <taxon>Bivalvia</taxon>
        <taxon>Autobranchia</taxon>
        <taxon>Pteriomorphia</taxon>
        <taxon>Pterioida</taxon>
        <taxon>Pterioidea</taxon>
        <taxon>Pteriidae</taxon>
        <taxon>Pinctada</taxon>
    </lineage>
</organism>
<dbReference type="PANTHER" id="PTHR38566">
    <property type="entry name" value="RNA_LIG_T4_1 DOMAIN-CONTAINING PROTEIN"/>
    <property type="match status" value="1"/>
</dbReference>
<dbReference type="AlphaFoldDB" id="A0AA89BMD9"/>
<dbReference type="Pfam" id="PF25536">
    <property type="entry name" value="DUF7920"/>
    <property type="match status" value="1"/>
</dbReference>
<dbReference type="EMBL" id="VSWD01000012">
    <property type="protein sequence ID" value="KAK3086684.1"/>
    <property type="molecule type" value="Genomic_DNA"/>
</dbReference>
<evidence type="ECO:0000313" key="3">
    <source>
        <dbReference type="Proteomes" id="UP001186944"/>
    </source>
</evidence>
<proteinExistence type="predicted"/>
<comment type="caution">
    <text evidence="2">The sequence shown here is derived from an EMBL/GenBank/DDBJ whole genome shotgun (WGS) entry which is preliminary data.</text>
</comment>
<gene>
    <name evidence="2" type="ORF">FSP39_021920</name>
</gene>
<protein>
    <recommendedName>
        <fullName evidence="1">DUF7920 domain-containing protein</fullName>
    </recommendedName>
</protein>
<feature type="domain" description="DUF7920" evidence="1">
    <location>
        <begin position="89"/>
        <end position="368"/>
    </location>
</feature>
<dbReference type="Proteomes" id="UP001186944">
    <property type="component" value="Unassembled WGS sequence"/>
</dbReference>